<dbReference type="Proteomes" id="UP000265520">
    <property type="component" value="Unassembled WGS sequence"/>
</dbReference>
<dbReference type="AlphaFoldDB" id="A0A392MRG9"/>
<protein>
    <recommendedName>
        <fullName evidence="3">LINE-1 reverse transcriptase like</fullName>
    </recommendedName>
</protein>
<sequence length="183" mass="20176">EDNGELTAPFSLSKIEGVVKASDGSKCLGPYGFIFTFFKEFWVLMKVGVRIVFDQFYGCASLLRSVFSYFLTLIPKVKVPQSLGDFRLIFLLGCLYKLVSEVLVGRLAKVIRSGVYLGDGVLVLNEVIDITKSGETMMENLWVLKVVLRGFEMASGLKVNFLKSCLLGVNVSGAPEEARLLGE</sequence>
<comment type="caution">
    <text evidence="1">The sequence shown here is derived from an EMBL/GenBank/DDBJ whole genome shotgun (WGS) entry which is preliminary data.</text>
</comment>
<organism evidence="1 2">
    <name type="scientific">Trifolium medium</name>
    <dbReference type="NCBI Taxonomy" id="97028"/>
    <lineage>
        <taxon>Eukaryota</taxon>
        <taxon>Viridiplantae</taxon>
        <taxon>Streptophyta</taxon>
        <taxon>Embryophyta</taxon>
        <taxon>Tracheophyta</taxon>
        <taxon>Spermatophyta</taxon>
        <taxon>Magnoliopsida</taxon>
        <taxon>eudicotyledons</taxon>
        <taxon>Gunneridae</taxon>
        <taxon>Pentapetalae</taxon>
        <taxon>rosids</taxon>
        <taxon>fabids</taxon>
        <taxon>Fabales</taxon>
        <taxon>Fabaceae</taxon>
        <taxon>Papilionoideae</taxon>
        <taxon>50 kb inversion clade</taxon>
        <taxon>NPAAA clade</taxon>
        <taxon>Hologalegina</taxon>
        <taxon>IRL clade</taxon>
        <taxon>Trifolieae</taxon>
        <taxon>Trifolium</taxon>
    </lineage>
</organism>
<proteinExistence type="predicted"/>
<name>A0A392MRG9_9FABA</name>
<evidence type="ECO:0000313" key="2">
    <source>
        <dbReference type="Proteomes" id="UP000265520"/>
    </source>
</evidence>
<reference evidence="1 2" key="1">
    <citation type="journal article" date="2018" name="Front. Plant Sci.">
        <title>Red Clover (Trifolium pratense) and Zigzag Clover (T. medium) - A Picture of Genomic Similarities and Differences.</title>
        <authorList>
            <person name="Dluhosova J."/>
            <person name="Istvanek J."/>
            <person name="Nedelnik J."/>
            <person name="Repkova J."/>
        </authorList>
    </citation>
    <scope>NUCLEOTIDE SEQUENCE [LARGE SCALE GENOMIC DNA]</scope>
    <source>
        <strain evidence="2">cv. 10/8</strain>
        <tissue evidence="1">Leaf</tissue>
    </source>
</reference>
<evidence type="ECO:0008006" key="3">
    <source>
        <dbReference type="Google" id="ProtNLM"/>
    </source>
</evidence>
<keyword evidence="2" id="KW-1185">Reference proteome</keyword>
<dbReference type="PANTHER" id="PTHR46890:SF49">
    <property type="entry name" value="RNA-DIRECTED DNA POLYMERASE"/>
    <property type="match status" value="1"/>
</dbReference>
<evidence type="ECO:0000313" key="1">
    <source>
        <dbReference type="EMBL" id="MCH90110.1"/>
    </source>
</evidence>
<dbReference type="PANTHER" id="PTHR46890">
    <property type="entry name" value="NON-LTR RETROLELEMENT REVERSE TRANSCRIPTASE-LIKE PROTEIN-RELATED"/>
    <property type="match status" value="1"/>
</dbReference>
<accession>A0A392MRG9</accession>
<dbReference type="EMBL" id="LXQA010017603">
    <property type="protein sequence ID" value="MCH90110.1"/>
    <property type="molecule type" value="Genomic_DNA"/>
</dbReference>
<feature type="non-terminal residue" evidence="1">
    <location>
        <position position="1"/>
    </location>
</feature>
<gene>
    <name evidence="1" type="ORF">A2U01_0011017</name>
</gene>
<dbReference type="InterPro" id="IPR052343">
    <property type="entry name" value="Retrotransposon-Effector_Assoc"/>
</dbReference>